<keyword evidence="3" id="KW-1185">Reference proteome</keyword>
<dbReference type="OrthoDB" id="5429442at2759"/>
<feature type="compositionally biased region" description="Acidic residues" evidence="1">
    <location>
        <begin position="400"/>
        <end position="415"/>
    </location>
</feature>
<dbReference type="Proteomes" id="UP000076727">
    <property type="component" value="Unassembled WGS sequence"/>
</dbReference>
<sequence>MCIGENCARQAVRYVNAQLSAHYENAVDCVNNHNQYQKPTQKSSYSHALAGFTYSSKKQTLFRATFDKPRLEFICNHDAILRLKIKSATYRLDVVNNSVINHSGRDDLQVPADKEVVFRIPFTSRNLDGAVLKHNHGQNPLQVIILDMTKAHLVSELVPSIGRDVLVHYLQEYLLFLAEAGNHVFFSLPSFDDERYHLTIDYSTMDEKDRTVLEVGDMYGVSVDKINEYLSSVWLKAKLASSENKDWKSYCLAEYRSIRGSVPGLDALFHVRLRPLRLQPLCAREAILYFSVDEILFYEDADFTKDPLRKYTGWQIAVLVDVDHHFEHDSVIKLTLDLASARPLATHCTHGDSVPEEDQLAKNYWTCIVDFFTSVYIQSANLHVVYFFDSRWPIAPQTPSDEEESEDEESSDTEEDPVRTSIMDKWTEAIKMYLISGFDRVIVVSQSSINAIFGLLWARGQAQGHRDREVVEWHYEESFDAHFQPMTVRLLSNERAIIWVHLKHGNFKVLKDEKPVNESTKWHFEGWHLAFEVNLKKVAHSVLETSASGSWITRYKNSVVFQEHGDREDRTIEYILLDLDVAEFLYEFSSFGSLFHQPDGQTPNPPSPADQVLAVVHYIRKYYLPHIARSGLNIIQAIPIRKPETSLTSVTLTMVQFHVWSRETITHTNWAQATGSSEPVIMIIGMTEFRPLPSLPWKPSPGLIMRPPGGSSYGNVTVSRSAFLGHCILDPFSIINACTTLIPVSSCFVDNQLDLRLTTWDNSAWKQKRCSWQEVFHDTTDIMEYKWERNDHWDTGETENVRYSISSEFTSSC</sequence>
<protein>
    <submittedName>
        <fullName evidence="2">Uncharacterized protein</fullName>
    </submittedName>
</protein>
<gene>
    <name evidence="2" type="ORF">DAEQUDRAFT_676750</name>
</gene>
<organism evidence="2 3">
    <name type="scientific">Daedalea quercina L-15889</name>
    <dbReference type="NCBI Taxonomy" id="1314783"/>
    <lineage>
        <taxon>Eukaryota</taxon>
        <taxon>Fungi</taxon>
        <taxon>Dikarya</taxon>
        <taxon>Basidiomycota</taxon>
        <taxon>Agaricomycotina</taxon>
        <taxon>Agaricomycetes</taxon>
        <taxon>Polyporales</taxon>
        <taxon>Fomitopsis</taxon>
    </lineage>
</organism>
<reference evidence="2 3" key="1">
    <citation type="journal article" date="2016" name="Mol. Biol. Evol.">
        <title>Comparative Genomics of Early-Diverging Mushroom-Forming Fungi Provides Insights into the Origins of Lignocellulose Decay Capabilities.</title>
        <authorList>
            <person name="Nagy L.G."/>
            <person name="Riley R."/>
            <person name="Tritt A."/>
            <person name="Adam C."/>
            <person name="Daum C."/>
            <person name="Floudas D."/>
            <person name="Sun H."/>
            <person name="Yadav J.S."/>
            <person name="Pangilinan J."/>
            <person name="Larsson K.H."/>
            <person name="Matsuura K."/>
            <person name="Barry K."/>
            <person name="Labutti K."/>
            <person name="Kuo R."/>
            <person name="Ohm R.A."/>
            <person name="Bhattacharya S.S."/>
            <person name="Shirouzu T."/>
            <person name="Yoshinaga Y."/>
            <person name="Martin F.M."/>
            <person name="Grigoriev I.V."/>
            <person name="Hibbett D.S."/>
        </authorList>
    </citation>
    <scope>NUCLEOTIDE SEQUENCE [LARGE SCALE GENOMIC DNA]</scope>
    <source>
        <strain evidence="2 3">L-15889</strain>
    </source>
</reference>
<name>A0A165MBF6_9APHY</name>
<dbReference type="EMBL" id="KV429105">
    <property type="protein sequence ID" value="KZT65461.1"/>
    <property type="molecule type" value="Genomic_DNA"/>
</dbReference>
<accession>A0A165MBF6</accession>
<dbReference type="AlphaFoldDB" id="A0A165MBF6"/>
<feature type="region of interest" description="Disordered" evidence="1">
    <location>
        <begin position="397"/>
        <end position="419"/>
    </location>
</feature>
<evidence type="ECO:0000313" key="2">
    <source>
        <dbReference type="EMBL" id="KZT65461.1"/>
    </source>
</evidence>
<proteinExistence type="predicted"/>
<dbReference type="STRING" id="1314783.A0A165MBF6"/>
<evidence type="ECO:0000313" key="3">
    <source>
        <dbReference type="Proteomes" id="UP000076727"/>
    </source>
</evidence>
<evidence type="ECO:0000256" key="1">
    <source>
        <dbReference type="SAM" id="MobiDB-lite"/>
    </source>
</evidence>